<dbReference type="Gene3D" id="1.10.10.1020">
    <property type="entry name" value="RecBCD complex, subunit RecD, N-terminal domain"/>
    <property type="match status" value="1"/>
</dbReference>
<dbReference type="InterPro" id="IPR027417">
    <property type="entry name" value="P-loop_NTPase"/>
</dbReference>
<keyword evidence="3 11" id="KW-0227">DNA damage</keyword>
<evidence type="ECO:0000313" key="15">
    <source>
        <dbReference type="Proteomes" id="UP000053688"/>
    </source>
</evidence>
<sequence length="710" mass="80580">MEITFLDVLKLLSEKGLVRLLDYQFARFMSDQVYQNSDEIAFISALLSYELGQGNVCLLFINDKGEKNLLDVVSKFNLSSDIMLQLNKKILQTDWSQIIKDCYLIGFQDESHPLIFDGLRLYLQRYWQYEYNLALCLTNFSVSRNLQYSELKLLGSFLDQIIYRDYDILFHKLSKLSCSIQRKKILYEYLDVISFDRLNWKAIEKVLINAIHAEDLKVLDTLIPQSSCLNWQKVAAAIALTRNFLVISGGPGTGKTTTVTQLLAVLIYQFQQKAITPIIKLVAPTGKASAHLTQSIGVSLKHIVSIAPELKGYFPTEASTLHALLGMIPNSVNFYHNQRNPINVDILVVDEASMVDLSMMFNLLNSIPKHARLILLGDKDQLSSVEAGSVLGDVCSFYQYGFSYNQAQLIATLTGYSHKSFFIQNVKNKNSISDSLCMLTKNYRFDSCSGIGQLAKAVNFGEISKVESILKKKFTDIRYFSIKHGHYNHILRVLVREYGTYLKSLNQFLLSKDVGKLETQKQEAKKVLKIFSRCRLLCAVRMGDFGVVTLNKHIEYALISSQLIQIKGKTWYHGRPIMITKNDYELGLFNGDIGICICNGIDVTSHLRVFFELPDGNIRSFSPNRLPEHETAYAMTIHKSQGSEFDLVLMVLPLKFSKILTKELVYTGITRAKSSLFLYASMSILKRSINTKIQRSSGLVNKLKKLNNLV</sequence>
<comment type="catalytic activity">
    <reaction evidence="11">
        <text>ATP + H2O = ADP + phosphate + H(+)</text>
        <dbReference type="Rhea" id="RHEA:13065"/>
        <dbReference type="ChEBI" id="CHEBI:15377"/>
        <dbReference type="ChEBI" id="CHEBI:15378"/>
        <dbReference type="ChEBI" id="CHEBI:30616"/>
        <dbReference type="ChEBI" id="CHEBI:43474"/>
        <dbReference type="ChEBI" id="CHEBI:456216"/>
        <dbReference type="EC" id="5.6.2.3"/>
    </reaction>
</comment>
<dbReference type="Proteomes" id="UP000053688">
    <property type="component" value="Unassembled WGS sequence"/>
</dbReference>
<feature type="domain" description="UvrD-like helicase C-terminal" evidence="12">
    <location>
        <begin position="632"/>
        <end position="679"/>
    </location>
</feature>
<evidence type="ECO:0000256" key="9">
    <source>
        <dbReference type="ARBA" id="ARBA00023204"/>
    </source>
</evidence>
<dbReference type="InterPro" id="IPR006344">
    <property type="entry name" value="RecD"/>
</dbReference>
<dbReference type="eggNOG" id="COG0507">
    <property type="taxonomic scope" value="Bacteria"/>
</dbReference>
<evidence type="ECO:0000256" key="11">
    <source>
        <dbReference type="HAMAP-Rule" id="MF_01487"/>
    </source>
</evidence>
<dbReference type="GO" id="GO:0009338">
    <property type="term" value="C:exodeoxyribonuclease V complex"/>
    <property type="evidence" value="ECO:0007669"/>
    <property type="project" value="InterPro"/>
</dbReference>
<evidence type="ECO:0000313" key="14">
    <source>
        <dbReference type="EMBL" id="EPE37874.1"/>
    </source>
</evidence>
<dbReference type="GO" id="GO:0008854">
    <property type="term" value="F:exodeoxyribonuclease V activity"/>
    <property type="evidence" value="ECO:0007669"/>
    <property type="project" value="InterPro"/>
</dbReference>
<keyword evidence="4 11" id="KW-0378">Hydrolase</keyword>
<comment type="similarity">
    <text evidence="11">Belongs to the RecD family.</text>
</comment>
<dbReference type="Pfam" id="PF13538">
    <property type="entry name" value="UvrD_C_2"/>
    <property type="match status" value="1"/>
</dbReference>
<dbReference type="Pfam" id="PF13245">
    <property type="entry name" value="AAA_19"/>
    <property type="match status" value="1"/>
</dbReference>
<feature type="binding site" evidence="11">
    <location>
        <begin position="249"/>
        <end position="256"/>
    </location>
    <ligand>
        <name>ATP</name>
        <dbReference type="ChEBI" id="CHEBI:30616"/>
    </ligand>
</feature>
<evidence type="ECO:0000256" key="10">
    <source>
        <dbReference type="ARBA" id="ARBA00023235"/>
    </source>
</evidence>
<dbReference type="InterPro" id="IPR027785">
    <property type="entry name" value="UvrD-like_helicase_C"/>
</dbReference>
<dbReference type="EMBL" id="AMSD01000001">
    <property type="protein sequence ID" value="EPE37874.1"/>
    <property type="molecule type" value="Genomic_DNA"/>
</dbReference>
<dbReference type="InterPro" id="IPR049550">
    <property type="entry name" value="RecD_N"/>
</dbReference>
<dbReference type="CDD" id="cd18809">
    <property type="entry name" value="SF1_C_RecD"/>
    <property type="match status" value="1"/>
</dbReference>
<dbReference type="GO" id="GO:0016887">
    <property type="term" value="F:ATP hydrolysis activity"/>
    <property type="evidence" value="ECO:0007669"/>
    <property type="project" value="RHEA"/>
</dbReference>
<keyword evidence="1 11" id="KW-0540">Nuclease</keyword>
<comment type="miscellaneous">
    <text evidence="11">In the RecBCD complex, RecB has a slow 3'-5' helicase, an exonuclease activity and loads RecA onto ssDNA, RecD has a fast 5'-3' helicase activity, while RecC stimulates the ATPase and processivity of the RecB helicase and contributes to recognition of the Chi site.</text>
</comment>
<dbReference type="Gene3D" id="3.40.50.300">
    <property type="entry name" value="P-loop containing nucleotide triphosphate hydrolases"/>
    <property type="match status" value="3"/>
</dbReference>
<evidence type="ECO:0000256" key="2">
    <source>
        <dbReference type="ARBA" id="ARBA00022741"/>
    </source>
</evidence>
<keyword evidence="15" id="KW-1185">Reference proteome</keyword>
<proteinExistence type="inferred from homology"/>
<gene>
    <name evidence="11" type="primary">recD</name>
    <name evidence="14" type="ORF">O1U_0337</name>
</gene>
<keyword evidence="7 11" id="KW-0067">ATP-binding</keyword>
<evidence type="ECO:0000256" key="1">
    <source>
        <dbReference type="ARBA" id="ARBA00022722"/>
    </source>
</evidence>
<dbReference type="PATRIC" id="fig|1236703.3.peg.330"/>
<dbReference type="EC" id="5.6.2.3" evidence="11"/>
<accession>S3DL56</accession>
<dbReference type="STRING" id="28176.CF66_2066"/>
<dbReference type="RefSeq" id="WP_016503672.1">
    <property type="nucleotide sequence ID" value="NZ_AMSD01000001.1"/>
</dbReference>
<dbReference type="HAMAP" id="MF_01487">
    <property type="entry name" value="RecD"/>
    <property type="match status" value="1"/>
</dbReference>
<keyword evidence="6 11" id="KW-0269">Exonuclease</keyword>
<evidence type="ECO:0000256" key="5">
    <source>
        <dbReference type="ARBA" id="ARBA00022806"/>
    </source>
</evidence>
<dbReference type="GO" id="GO:0000724">
    <property type="term" value="P:double-strand break repair via homologous recombination"/>
    <property type="evidence" value="ECO:0007669"/>
    <property type="project" value="UniProtKB-UniRule"/>
</dbReference>
<dbReference type="PANTHER" id="PTHR43788">
    <property type="entry name" value="DNA2/NAM7 HELICASE FAMILY MEMBER"/>
    <property type="match status" value="1"/>
</dbReference>
<keyword evidence="10 11" id="KW-0413">Isomerase</keyword>
<reference evidence="14 15" key="1">
    <citation type="journal article" date="2014" name="Environ. Microbiol.">
        <title>Genomic signatures of obligate host dependence in the luminous bacterial symbiont of a vertebrate.</title>
        <authorList>
            <person name="Hendry T.A."/>
            <person name="de Wet J.R."/>
            <person name="Dunlap P.V."/>
        </authorList>
    </citation>
    <scope>NUCLEOTIDE SEQUENCE [LARGE SCALE GENOMIC DNA]</scope>
    <source>
        <strain evidence="14 15">Akat1</strain>
    </source>
</reference>
<evidence type="ECO:0000256" key="3">
    <source>
        <dbReference type="ARBA" id="ARBA00022763"/>
    </source>
</evidence>
<dbReference type="InterPro" id="IPR041851">
    <property type="entry name" value="RecD_N_sf"/>
</dbReference>
<dbReference type="CDD" id="cd17933">
    <property type="entry name" value="DEXSc_RecD-like"/>
    <property type="match status" value="1"/>
</dbReference>
<evidence type="ECO:0000256" key="4">
    <source>
        <dbReference type="ARBA" id="ARBA00022801"/>
    </source>
</evidence>
<dbReference type="InterPro" id="IPR050534">
    <property type="entry name" value="Coronavir_polyprotein_1ab"/>
</dbReference>
<dbReference type="NCBIfam" id="TIGR01447">
    <property type="entry name" value="recD"/>
    <property type="match status" value="1"/>
</dbReference>
<evidence type="ECO:0000256" key="6">
    <source>
        <dbReference type="ARBA" id="ARBA00022839"/>
    </source>
</evidence>
<dbReference type="GO" id="GO:0003677">
    <property type="term" value="F:DNA binding"/>
    <property type="evidence" value="ECO:0007669"/>
    <property type="project" value="UniProtKB-UniRule"/>
</dbReference>
<protein>
    <recommendedName>
        <fullName evidence="11">RecBCD enzyme subunit RecD</fullName>
        <ecNumber evidence="11">5.6.2.3</ecNumber>
    </recommendedName>
    <alternativeName>
        <fullName evidence="11">DNA 5'-3' helicase subunit RecD</fullName>
    </alternativeName>
    <alternativeName>
        <fullName evidence="11">Exonuclease V subunit RecD</fullName>
        <shortName evidence="11">ExoV subunit RecD</shortName>
    </alternativeName>
    <alternativeName>
        <fullName evidence="11">Helicase/nuclease RecBCD subunit RecD</fullName>
    </alternativeName>
</protein>
<dbReference type="GO" id="GO:0043139">
    <property type="term" value="F:5'-3' DNA helicase activity"/>
    <property type="evidence" value="ECO:0007669"/>
    <property type="project" value="UniProtKB-UniRule"/>
</dbReference>
<dbReference type="SUPFAM" id="SSF52540">
    <property type="entry name" value="P-loop containing nucleoside triphosphate hydrolases"/>
    <property type="match status" value="2"/>
</dbReference>
<comment type="function">
    <text evidence="11">A helicase/nuclease that prepares dsDNA breaks (DSB) for recombinational DNA repair. Binds to DSBs and unwinds DNA via a highly rapid and processive ATP-dependent bidirectional helicase activity. Unwinds dsDNA until it encounters a Chi (crossover hotspot instigator) sequence from the 3' direction. Cuts ssDNA a few nucleotides 3' to the Chi site. The properties and activities of the enzyme are changed at Chi. The Chi-altered holoenzyme produces a long 3'-ssDNA overhang and facilitates RecA-binding to the ssDNA for homologous DNA recombination and repair. Holoenzyme degrades any linearized DNA that is unable to undergo homologous recombination. In the holoenzyme this subunit has ssDNA-dependent ATPase and 5'-3' helicase activity. When added to pre-assembled RecBC greatly stimulates nuclease activity and augments holoenzyme processivity. Negatively regulates the RecA-loading ability of RecBCD.</text>
</comment>
<dbReference type="GO" id="GO:0017116">
    <property type="term" value="F:single-stranded DNA helicase activity"/>
    <property type="evidence" value="ECO:0007669"/>
    <property type="project" value="TreeGrafter"/>
</dbReference>
<evidence type="ECO:0000256" key="7">
    <source>
        <dbReference type="ARBA" id="ARBA00022840"/>
    </source>
</evidence>
<dbReference type="PANTHER" id="PTHR43788:SF6">
    <property type="entry name" value="DNA HELICASE B"/>
    <property type="match status" value="1"/>
</dbReference>
<organism evidence="14 15">
    <name type="scientific">Candidatus Photodesmus katoptron Akat1</name>
    <dbReference type="NCBI Taxonomy" id="1236703"/>
    <lineage>
        <taxon>Bacteria</taxon>
        <taxon>Pseudomonadati</taxon>
        <taxon>Pseudomonadota</taxon>
        <taxon>Gammaproteobacteria</taxon>
        <taxon>Vibrionales</taxon>
        <taxon>Vibrionaceae</taxon>
        <taxon>Candidatus Photodesmus</taxon>
    </lineage>
</organism>
<name>S3DL56_9GAMM</name>
<keyword evidence="5 11" id="KW-0347">Helicase</keyword>
<keyword evidence="9 11" id="KW-0234">DNA repair</keyword>
<dbReference type="AlphaFoldDB" id="S3DL56"/>
<comment type="subunit">
    <text evidence="11">Heterotrimer of RecB, RecC and RecD. All subunits contribute to DNA-binding.</text>
</comment>
<keyword evidence="2 11" id="KW-0547">Nucleotide-binding</keyword>
<evidence type="ECO:0000256" key="8">
    <source>
        <dbReference type="ARBA" id="ARBA00023125"/>
    </source>
</evidence>
<evidence type="ECO:0000259" key="13">
    <source>
        <dbReference type="Pfam" id="PF21185"/>
    </source>
</evidence>
<feature type="domain" description="RecBCD enzyme subunit RecD N-terminal" evidence="13">
    <location>
        <begin position="14"/>
        <end position="122"/>
    </location>
</feature>
<keyword evidence="8 11" id="KW-0238">DNA-binding</keyword>
<comment type="caution">
    <text evidence="14">The sequence shown here is derived from an EMBL/GenBank/DDBJ whole genome shotgun (WGS) entry which is preliminary data.</text>
</comment>
<dbReference type="GO" id="GO:0005524">
    <property type="term" value="F:ATP binding"/>
    <property type="evidence" value="ECO:0007669"/>
    <property type="project" value="UniProtKB-UniRule"/>
</dbReference>
<dbReference type="Pfam" id="PF21185">
    <property type="entry name" value="RecD_N"/>
    <property type="match status" value="1"/>
</dbReference>
<evidence type="ECO:0000259" key="12">
    <source>
        <dbReference type="Pfam" id="PF13538"/>
    </source>
</evidence>